<keyword evidence="2" id="KW-0539">Nucleus</keyword>
<dbReference type="OrthoDB" id="5575144at2759"/>
<accession>S2J140</accession>
<name>S2J140_MUCC1</name>
<dbReference type="GO" id="GO:0008270">
    <property type="term" value="F:zinc ion binding"/>
    <property type="evidence" value="ECO:0007669"/>
    <property type="project" value="InterPro"/>
</dbReference>
<proteinExistence type="predicted"/>
<dbReference type="GO" id="GO:0000981">
    <property type="term" value="F:DNA-binding transcription factor activity, RNA polymerase II-specific"/>
    <property type="evidence" value="ECO:0007669"/>
    <property type="project" value="InterPro"/>
</dbReference>
<gene>
    <name evidence="5" type="ORF">HMPREF1544_11443</name>
</gene>
<dbReference type="VEuPathDB" id="FungiDB:HMPREF1544_11443"/>
<keyword evidence="1" id="KW-0479">Metal-binding</keyword>
<dbReference type="InterPro" id="IPR036864">
    <property type="entry name" value="Zn2-C6_fun-type_DNA-bd_sf"/>
</dbReference>
<dbReference type="InterPro" id="IPR001138">
    <property type="entry name" value="Zn2Cys6_DnaBD"/>
</dbReference>
<organism evidence="5 6">
    <name type="scientific">Mucor circinelloides f. circinelloides (strain 1006PhL)</name>
    <name type="common">Mucormycosis agent</name>
    <name type="synonym">Calyptromyces circinelloides</name>
    <dbReference type="NCBI Taxonomy" id="1220926"/>
    <lineage>
        <taxon>Eukaryota</taxon>
        <taxon>Fungi</taxon>
        <taxon>Fungi incertae sedis</taxon>
        <taxon>Mucoromycota</taxon>
        <taxon>Mucoromycotina</taxon>
        <taxon>Mucoromycetes</taxon>
        <taxon>Mucorales</taxon>
        <taxon>Mucorineae</taxon>
        <taxon>Mucoraceae</taxon>
        <taxon>Mucor</taxon>
    </lineage>
</organism>
<dbReference type="InParanoid" id="S2J140"/>
<dbReference type="PANTHER" id="PTHR47659:SF7">
    <property type="entry name" value="FUNGAL TRANSCRIPTIONAL REGULATORY PROTEIN, N-TERMINAL DOMAIN-CONTAINING PROTEIN"/>
    <property type="match status" value="1"/>
</dbReference>
<dbReference type="PROSITE" id="PS50048">
    <property type="entry name" value="ZN2_CY6_FUNGAL_2"/>
    <property type="match status" value="1"/>
</dbReference>
<evidence type="ECO:0000256" key="1">
    <source>
        <dbReference type="ARBA" id="ARBA00022723"/>
    </source>
</evidence>
<dbReference type="AlphaFoldDB" id="S2J140"/>
<keyword evidence="6" id="KW-1185">Reference proteome</keyword>
<feature type="domain" description="Zn(2)-C6 fungal-type" evidence="4">
    <location>
        <begin position="65"/>
        <end position="96"/>
    </location>
</feature>
<dbReference type="SMART" id="SM00066">
    <property type="entry name" value="GAL4"/>
    <property type="match status" value="1"/>
</dbReference>
<feature type="region of interest" description="Disordered" evidence="3">
    <location>
        <begin position="100"/>
        <end position="138"/>
    </location>
</feature>
<dbReference type="STRING" id="1220926.S2J140"/>
<evidence type="ECO:0000313" key="5">
    <source>
        <dbReference type="EMBL" id="EPB81822.1"/>
    </source>
</evidence>
<protein>
    <recommendedName>
        <fullName evidence="4">Zn(2)-C6 fungal-type domain-containing protein</fullName>
    </recommendedName>
</protein>
<dbReference type="SUPFAM" id="SSF57701">
    <property type="entry name" value="Zn2/Cys6 DNA-binding domain"/>
    <property type="match status" value="1"/>
</dbReference>
<evidence type="ECO:0000256" key="3">
    <source>
        <dbReference type="SAM" id="MobiDB-lite"/>
    </source>
</evidence>
<evidence type="ECO:0000256" key="2">
    <source>
        <dbReference type="ARBA" id="ARBA00023242"/>
    </source>
</evidence>
<evidence type="ECO:0000313" key="6">
    <source>
        <dbReference type="Proteomes" id="UP000014254"/>
    </source>
</evidence>
<dbReference type="InterPro" id="IPR050335">
    <property type="entry name" value="ERT1_acuK_gluconeogen_tf"/>
</dbReference>
<dbReference type="PANTHER" id="PTHR47659">
    <property type="entry name" value="ZN(II)2CYS6 TRANSCRIPTION FACTOR (EUROFUNG)-RELATED"/>
    <property type="match status" value="1"/>
</dbReference>
<dbReference type="OMA" id="QRCLKYN"/>
<evidence type="ECO:0000259" key="4">
    <source>
        <dbReference type="PROSITE" id="PS50048"/>
    </source>
</evidence>
<dbReference type="Gene3D" id="4.10.240.10">
    <property type="entry name" value="Zn(2)-C6 fungal-type DNA-binding domain"/>
    <property type="match status" value="1"/>
</dbReference>
<sequence length="268" mass="30205">MDMPVPMGQLLLQQGYFDSTILTQLHQFPQQQSSTQDLYVPPLEKKPALNNQTLAKPKRKQVKNACVHCQRACKKCDDGRPCQRCLKYNLADTCRDSIRKKRQKGMKRGPYKRKPVESSTSQRKNKMLSSGQTAMNESNVISQATNTQTTFTPMPVLPAFVTPDASPNNNKDVFVQALTTAAPSSQDMPNALDYHDLLMMPFSFDDSTTMQQDHFPLVTTTITPHEHDMNKEQQIMNDVPTFSTPKASLATTPATQFRFISQNNDFAL</sequence>
<dbReference type="Proteomes" id="UP000014254">
    <property type="component" value="Unassembled WGS sequence"/>
</dbReference>
<dbReference type="CDD" id="cd00067">
    <property type="entry name" value="GAL4"/>
    <property type="match status" value="1"/>
</dbReference>
<reference evidence="6" key="1">
    <citation type="submission" date="2013-05" db="EMBL/GenBank/DDBJ databases">
        <title>The Genome sequence of Mucor circinelloides f. circinelloides 1006PhL.</title>
        <authorList>
            <consortium name="The Broad Institute Genomics Platform"/>
            <person name="Cuomo C."/>
            <person name="Earl A."/>
            <person name="Findley K."/>
            <person name="Lee S.C."/>
            <person name="Walker B."/>
            <person name="Young S."/>
            <person name="Zeng Q."/>
            <person name="Gargeya S."/>
            <person name="Fitzgerald M."/>
            <person name="Haas B."/>
            <person name="Abouelleil A."/>
            <person name="Allen A.W."/>
            <person name="Alvarado L."/>
            <person name="Arachchi H.M."/>
            <person name="Berlin A.M."/>
            <person name="Chapman S.B."/>
            <person name="Gainer-Dewar J."/>
            <person name="Goldberg J."/>
            <person name="Griggs A."/>
            <person name="Gujja S."/>
            <person name="Hansen M."/>
            <person name="Howarth C."/>
            <person name="Imamovic A."/>
            <person name="Ireland A."/>
            <person name="Larimer J."/>
            <person name="McCowan C."/>
            <person name="Murphy C."/>
            <person name="Pearson M."/>
            <person name="Poon T.W."/>
            <person name="Priest M."/>
            <person name="Roberts A."/>
            <person name="Saif S."/>
            <person name="Shea T."/>
            <person name="Sisk P."/>
            <person name="Sykes S."/>
            <person name="Wortman J."/>
            <person name="Nusbaum C."/>
            <person name="Birren B."/>
        </authorList>
    </citation>
    <scope>NUCLEOTIDE SEQUENCE [LARGE SCALE GENOMIC DNA]</scope>
    <source>
        <strain evidence="6">1006PhL</strain>
    </source>
</reference>
<feature type="compositionally biased region" description="Polar residues" evidence="3">
    <location>
        <begin position="117"/>
        <end position="138"/>
    </location>
</feature>
<dbReference type="EMBL" id="KE124146">
    <property type="protein sequence ID" value="EPB81822.1"/>
    <property type="molecule type" value="Genomic_DNA"/>
</dbReference>
<feature type="compositionally biased region" description="Basic residues" evidence="3">
    <location>
        <begin position="100"/>
        <end position="113"/>
    </location>
</feature>